<dbReference type="Pfam" id="PF00196">
    <property type="entry name" value="GerE"/>
    <property type="match status" value="1"/>
</dbReference>
<dbReference type="InterPro" id="IPR005143">
    <property type="entry name" value="TF_LuxR_autoind-bd_dom"/>
</dbReference>
<evidence type="ECO:0000256" key="1">
    <source>
        <dbReference type="ARBA" id="ARBA00023015"/>
    </source>
</evidence>
<keyword evidence="1" id="KW-0805">Transcription regulation</keyword>
<dbReference type="SMART" id="SM00421">
    <property type="entry name" value="HTH_LUXR"/>
    <property type="match status" value="1"/>
</dbReference>
<sequence>MATQLTPPDLSVLFERLISASGDCELADCVKAIVSALGGESYVFVAIYPGVSTAARPTHRFLIGCSPEWCQMYNTNKWYMTDPFLEYARSNTAPITGSEITLETQGQCEMLAAASEHGFRSGIVVPVHTSVSDRLGVLYIGSDDSQEIGEKKLGAHRLYFRALASELLDWFNRVSKRELVEAHGITEMDLRVMGYVKMGFTAEDIAHELDVSIQTVYGNYKKIKDKIGVSHISEAVKFAQINDLLA</sequence>
<dbReference type="InterPro" id="IPR036388">
    <property type="entry name" value="WH-like_DNA-bd_sf"/>
</dbReference>
<evidence type="ECO:0000256" key="3">
    <source>
        <dbReference type="ARBA" id="ARBA00023163"/>
    </source>
</evidence>
<dbReference type="InterPro" id="IPR016032">
    <property type="entry name" value="Sig_transdc_resp-reg_C-effctor"/>
</dbReference>
<gene>
    <name evidence="5" type="ORF">HDG41_001401</name>
</gene>
<dbReference type="Pfam" id="PF03472">
    <property type="entry name" value="Autoind_bind"/>
    <property type="match status" value="1"/>
</dbReference>
<evidence type="ECO:0000256" key="2">
    <source>
        <dbReference type="ARBA" id="ARBA00023125"/>
    </source>
</evidence>
<accession>A0A7W8P410</accession>
<dbReference type="InterPro" id="IPR000792">
    <property type="entry name" value="Tscrpt_reg_LuxR_C"/>
</dbReference>
<dbReference type="Gene3D" id="1.10.10.10">
    <property type="entry name" value="Winged helix-like DNA-binding domain superfamily/Winged helix DNA-binding domain"/>
    <property type="match status" value="1"/>
</dbReference>
<evidence type="ECO:0000313" key="5">
    <source>
        <dbReference type="EMBL" id="MBB5399362.1"/>
    </source>
</evidence>
<dbReference type="SUPFAM" id="SSF75516">
    <property type="entry name" value="Pheromone-binding domain of LuxR-like quorum-sensing transcription factors"/>
    <property type="match status" value="1"/>
</dbReference>
<dbReference type="GO" id="GO:0003677">
    <property type="term" value="F:DNA binding"/>
    <property type="evidence" value="ECO:0007669"/>
    <property type="project" value="UniProtKB-KW"/>
</dbReference>
<feature type="domain" description="HTH luxR-type" evidence="4">
    <location>
        <begin position="182"/>
        <end position="239"/>
    </location>
</feature>
<dbReference type="AlphaFoldDB" id="A0A7W8P410"/>
<keyword evidence="2 5" id="KW-0238">DNA-binding</keyword>
<proteinExistence type="predicted"/>
<dbReference type="EMBL" id="JACHDE010000002">
    <property type="protein sequence ID" value="MBB5399362.1"/>
    <property type="molecule type" value="Genomic_DNA"/>
</dbReference>
<reference evidence="5 6" key="1">
    <citation type="submission" date="2020-08" db="EMBL/GenBank/DDBJ databases">
        <title>Genomic Encyclopedia of Type Strains, Phase IV (KMG-V): Genome sequencing to study the core and pangenomes of soil and plant-associated prokaryotes.</title>
        <authorList>
            <person name="Whitman W."/>
        </authorList>
    </citation>
    <scope>NUCLEOTIDE SEQUENCE [LARGE SCALE GENOMIC DNA]</scope>
    <source>
        <strain evidence="5 6">JPY162</strain>
    </source>
</reference>
<dbReference type="RefSeq" id="WP_184225644.1">
    <property type="nucleotide sequence ID" value="NZ_JACHDE010000002.1"/>
</dbReference>
<comment type="caution">
    <text evidence="5">The sequence shown here is derived from an EMBL/GenBank/DDBJ whole genome shotgun (WGS) entry which is preliminary data.</text>
</comment>
<dbReference type="SUPFAM" id="SSF46894">
    <property type="entry name" value="C-terminal effector domain of the bipartite response regulators"/>
    <property type="match status" value="1"/>
</dbReference>
<evidence type="ECO:0000313" key="6">
    <source>
        <dbReference type="Proteomes" id="UP000592820"/>
    </source>
</evidence>
<keyword evidence="3" id="KW-0804">Transcription</keyword>
<name>A0A7W8P410_9BURK</name>
<dbReference type="InterPro" id="IPR036693">
    <property type="entry name" value="TF_LuxR_autoind-bd_dom_sf"/>
</dbReference>
<dbReference type="GO" id="GO:0006355">
    <property type="term" value="P:regulation of DNA-templated transcription"/>
    <property type="evidence" value="ECO:0007669"/>
    <property type="project" value="InterPro"/>
</dbReference>
<dbReference type="Gene3D" id="3.30.450.80">
    <property type="entry name" value="Transcription factor LuxR-like, autoinducer-binding domain"/>
    <property type="match status" value="1"/>
</dbReference>
<evidence type="ECO:0000259" key="4">
    <source>
        <dbReference type="SMART" id="SM00421"/>
    </source>
</evidence>
<dbReference type="Proteomes" id="UP000592820">
    <property type="component" value="Unassembled WGS sequence"/>
</dbReference>
<organism evidence="5 6">
    <name type="scientific">Paraburkholderia youngii</name>
    <dbReference type="NCBI Taxonomy" id="2782701"/>
    <lineage>
        <taxon>Bacteria</taxon>
        <taxon>Pseudomonadati</taxon>
        <taxon>Pseudomonadota</taxon>
        <taxon>Betaproteobacteria</taxon>
        <taxon>Burkholderiales</taxon>
        <taxon>Burkholderiaceae</taxon>
        <taxon>Paraburkholderia</taxon>
    </lineage>
</organism>
<protein>
    <submittedName>
        <fullName evidence="5">DNA-binding CsgD family transcriptional regulator</fullName>
    </submittedName>
</protein>